<organism evidence="2 4">
    <name type="scientific">Polaribacter dokdonensis DSW-5</name>
    <dbReference type="NCBI Taxonomy" id="1300348"/>
    <lineage>
        <taxon>Bacteria</taxon>
        <taxon>Pseudomonadati</taxon>
        <taxon>Bacteroidota</taxon>
        <taxon>Flavobacteriia</taxon>
        <taxon>Flavobacteriales</taxon>
        <taxon>Flavobacteriaceae</taxon>
    </lineage>
</organism>
<dbReference type="PROSITE" id="PS51087">
    <property type="entry name" value="APAG"/>
    <property type="match status" value="1"/>
</dbReference>
<dbReference type="RefSeq" id="WP_053973296.1">
    <property type="nucleotide sequence ID" value="NZ_FNUE01000001.1"/>
</dbReference>
<dbReference type="STRING" id="1300348.I602_630"/>
<dbReference type="InterPro" id="IPR036767">
    <property type="entry name" value="ApaG_sf"/>
</dbReference>
<dbReference type="EMBL" id="FNUE01000001">
    <property type="protein sequence ID" value="SEE19395.1"/>
    <property type="molecule type" value="Genomic_DNA"/>
</dbReference>
<dbReference type="PATRIC" id="fig|1300348.6.peg.629"/>
<name>A0A0N0CEZ2_9FLAO</name>
<dbReference type="PANTHER" id="PTHR14289:SF16">
    <property type="entry name" value="POLYMERASE DELTA-INTERACTING PROTEIN 2"/>
    <property type="match status" value="1"/>
</dbReference>
<dbReference type="Proteomes" id="UP000037716">
    <property type="component" value="Unassembled WGS sequence"/>
</dbReference>
<keyword evidence="5" id="KW-1185">Reference proteome</keyword>
<evidence type="ECO:0000259" key="1">
    <source>
        <dbReference type="PROSITE" id="PS51087"/>
    </source>
</evidence>
<comment type="caution">
    <text evidence="2">The sequence shown here is derived from an EMBL/GenBank/DDBJ whole genome shotgun (WGS) entry which is preliminary data.</text>
</comment>
<dbReference type="EMBL" id="LGBR01000001">
    <property type="protein sequence ID" value="KOY51070.1"/>
    <property type="molecule type" value="Genomic_DNA"/>
</dbReference>
<evidence type="ECO:0000313" key="5">
    <source>
        <dbReference type="Proteomes" id="UP000183071"/>
    </source>
</evidence>
<dbReference type="NCBIfam" id="NF003967">
    <property type="entry name" value="PRK05461.1"/>
    <property type="match status" value="1"/>
</dbReference>
<evidence type="ECO:0000313" key="3">
    <source>
        <dbReference type="EMBL" id="SEE19395.1"/>
    </source>
</evidence>
<evidence type="ECO:0000313" key="2">
    <source>
        <dbReference type="EMBL" id="KOY51070.1"/>
    </source>
</evidence>
<dbReference type="InterPro" id="IPR007474">
    <property type="entry name" value="ApaG_domain"/>
</dbReference>
<proteinExistence type="predicted"/>
<dbReference type="Pfam" id="PF04379">
    <property type="entry name" value="DUF525"/>
    <property type="match status" value="1"/>
</dbReference>
<sequence>MIEQVTKGIRISVKTKFNGTSYRNNRLYYVFAYFITIENHSLETVQLTDRFWKIYDSLNKTEIVEGEGVVGQSPILKPNDHYSYSSGCFLESNIGAMNGYYKMINTATLEEFKVFIPTFQLATTILSN</sequence>
<dbReference type="GO" id="GO:0070987">
    <property type="term" value="P:error-free translesion synthesis"/>
    <property type="evidence" value="ECO:0007669"/>
    <property type="project" value="TreeGrafter"/>
</dbReference>
<reference evidence="2 4" key="1">
    <citation type="submission" date="2015-07" db="EMBL/GenBank/DDBJ databases">
        <title>Genome of Polaribacter dokdonenesis DSW-5, isolated from seawater off Dokdo in Korea.</title>
        <authorList>
            <person name="Yoon K."/>
            <person name="Song J.Y."/>
            <person name="Kim J.F."/>
        </authorList>
    </citation>
    <scope>NUCLEOTIDE SEQUENCE [LARGE SCALE GENOMIC DNA]</scope>
    <source>
        <strain evidence="2 4">DSW-5</strain>
    </source>
</reference>
<protein>
    <submittedName>
        <fullName evidence="3">ApaG protein</fullName>
    </submittedName>
    <submittedName>
        <fullName evidence="2">CO2+/MG2+ efflux protein ApaG</fullName>
    </submittedName>
</protein>
<reference evidence="3 5" key="2">
    <citation type="submission" date="2016-10" db="EMBL/GenBank/DDBJ databases">
        <authorList>
            <person name="Varghese N."/>
            <person name="Submissions S."/>
        </authorList>
    </citation>
    <scope>NUCLEOTIDE SEQUENCE [LARGE SCALE GENOMIC DNA]</scope>
    <source>
        <strain evidence="3 5">DSW-5</strain>
    </source>
</reference>
<dbReference type="PANTHER" id="PTHR14289">
    <property type="entry name" value="F-BOX ONLY PROTEIN 3"/>
    <property type="match status" value="1"/>
</dbReference>
<dbReference type="Proteomes" id="UP000183071">
    <property type="component" value="Unassembled WGS sequence"/>
</dbReference>
<accession>A0A0N0CEZ2</accession>
<dbReference type="AlphaFoldDB" id="A0A0N0CEZ2"/>
<feature type="domain" description="ApaG" evidence="1">
    <location>
        <begin position="3"/>
        <end position="128"/>
    </location>
</feature>
<evidence type="ECO:0000313" key="4">
    <source>
        <dbReference type="Proteomes" id="UP000037716"/>
    </source>
</evidence>
<dbReference type="Gene3D" id="2.60.40.1470">
    <property type="entry name" value="ApaG domain"/>
    <property type="match status" value="1"/>
</dbReference>
<dbReference type="OrthoDB" id="9795226at2"/>
<dbReference type="SUPFAM" id="SSF110069">
    <property type="entry name" value="ApaG-like"/>
    <property type="match status" value="1"/>
</dbReference>
<gene>
    <name evidence="2" type="ORF">I602_630</name>
    <name evidence="3" type="ORF">SAMN05444353_1151</name>
</gene>